<feature type="region of interest" description="Disordered" evidence="1">
    <location>
        <begin position="77"/>
        <end position="96"/>
    </location>
</feature>
<organism evidence="2 3">
    <name type="scientific">Steinernema carpocapsae</name>
    <name type="common">Entomopathogenic nematode</name>
    <dbReference type="NCBI Taxonomy" id="34508"/>
    <lineage>
        <taxon>Eukaryota</taxon>
        <taxon>Metazoa</taxon>
        <taxon>Ecdysozoa</taxon>
        <taxon>Nematoda</taxon>
        <taxon>Chromadorea</taxon>
        <taxon>Rhabditida</taxon>
        <taxon>Tylenchina</taxon>
        <taxon>Panagrolaimomorpha</taxon>
        <taxon>Strongyloidoidea</taxon>
        <taxon>Steinernematidae</taxon>
        <taxon>Steinernema</taxon>
    </lineage>
</organism>
<accession>A0A4U5NG97</accession>
<comment type="caution">
    <text evidence="2">The sequence shown here is derived from an EMBL/GenBank/DDBJ whole genome shotgun (WGS) entry which is preliminary data.</text>
</comment>
<reference evidence="2 3" key="1">
    <citation type="journal article" date="2015" name="Genome Biol.">
        <title>Comparative genomics of Steinernema reveals deeply conserved gene regulatory networks.</title>
        <authorList>
            <person name="Dillman A.R."/>
            <person name="Macchietto M."/>
            <person name="Porter C.F."/>
            <person name="Rogers A."/>
            <person name="Williams B."/>
            <person name="Antoshechkin I."/>
            <person name="Lee M.M."/>
            <person name="Goodwin Z."/>
            <person name="Lu X."/>
            <person name="Lewis E.E."/>
            <person name="Goodrich-Blair H."/>
            <person name="Stock S.P."/>
            <person name="Adams B.J."/>
            <person name="Sternberg P.W."/>
            <person name="Mortazavi A."/>
        </authorList>
    </citation>
    <scope>NUCLEOTIDE SEQUENCE [LARGE SCALE GENOMIC DNA]</scope>
    <source>
        <strain evidence="2 3">ALL</strain>
    </source>
</reference>
<evidence type="ECO:0000313" key="2">
    <source>
        <dbReference type="EMBL" id="TKR81756.1"/>
    </source>
</evidence>
<protein>
    <submittedName>
        <fullName evidence="2">Uncharacterized protein</fullName>
    </submittedName>
</protein>
<dbReference type="Proteomes" id="UP000298663">
    <property type="component" value="Unassembled WGS sequence"/>
</dbReference>
<sequence>MAAATYRTCETRYGQRYVTNMFGSSPLHTSKFEQKQLKGDAKKTPAGPDRRDVSGAAHFVRSSVLWPVGQSSTLSPGMPSFSSIYHKRRTPNRAIL</sequence>
<feature type="compositionally biased region" description="Basic residues" evidence="1">
    <location>
        <begin position="85"/>
        <end position="96"/>
    </location>
</feature>
<gene>
    <name evidence="2" type="ORF">L596_015579</name>
</gene>
<proteinExistence type="predicted"/>
<dbReference type="AlphaFoldDB" id="A0A4U5NG97"/>
<name>A0A4U5NG97_STECR</name>
<reference evidence="2 3" key="2">
    <citation type="journal article" date="2019" name="G3 (Bethesda)">
        <title>Hybrid Assembly of the Genome of the Entomopathogenic Nematode Steinernema carpocapsae Identifies the X-Chromosome.</title>
        <authorList>
            <person name="Serra L."/>
            <person name="Macchietto M."/>
            <person name="Macias-Munoz A."/>
            <person name="McGill C.J."/>
            <person name="Rodriguez I.M."/>
            <person name="Rodriguez B."/>
            <person name="Murad R."/>
            <person name="Mortazavi A."/>
        </authorList>
    </citation>
    <scope>NUCLEOTIDE SEQUENCE [LARGE SCALE GENOMIC DNA]</scope>
    <source>
        <strain evidence="2 3">ALL</strain>
    </source>
</reference>
<keyword evidence="3" id="KW-1185">Reference proteome</keyword>
<dbReference type="EMBL" id="AZBU02000004">
    <property type="protein sequence ID" value="TKR81756.1"/>
    <property type="molecule type" value="Genomic_DNA"/>
</dbReference>
<evidence type="ECO:0000256" key="1">
    <source>
        <dbReference type="SAM" id="MobiDB-lite"/>
    </source>
</evidence>
<evidence type="ECO:0000313" key="3">
    <source>
        <dbReference type="Proteomes" id="UP000298663"/>
    </source>
</evidence>